<proteinExistence type="predicted"/>
<reference evidence="1" key="2">
    <citation type="journal article" date="2015" name="Fish Shellfish Immunol.">
        <title>Early steps in the European eel (Anguilla anguilla)-Vibrio vulnificus interaction in the gills: Role of the RtxA13 toxin.</title>
        <authorList>
            <person name="Callol A."/>
            <person name="Pajuelo D."/>
            <person name="Ebbesson L."/>
            <person name="Teles M."/>
            <person name="MacKenzie S."/>
            <person name="Amaro C."/>
        </authorList>
    </citation>
    <scope>NUCLEOTIDE SEQUENCE</scope>
</reference>
<dbReference type="EMBL" id="GBXM01058195">
    <property type="protein sequence ID" value="JAH50382.1"/>
    <property type="molecule type" value="Transcribed_RNA"/>
</dbReference>
<name>A0A0E9TAE0_ANGAN</name>
<evidence type="ECO:0000313" key="1">
    <source>
        <dbReference type="EMBL" id="JAH50382.1"/>
    </source>
</evidence>
<accession>A0A0E9TAE0</accession>
<sequence length="13" mass="1492">MDLNNTTDIRKGN</sequence>
<protein>
    <submittedName>
        <fullName evidence="1">Uncharacterized protein</fullName>
    </submittedName>
</protein>
<reference evidence="1" key="1">
    <citation type="submission" date="2014-11" db="EMBL/GenBank/DDBJ databases">
        <authorList>
            <person name="Amaro Gonzalez C."/>
        </authorList>
    </citation>
    <scope>NUCLEOTIDE SEQUENCE</scope>
</reference>
<organism evidence="1">
    <name type="scientific">Anguilla anguilla</name>
    <name type="common">European freshwater eel</name>
    <name type="synonym">Muraena anguilla</name>
    <dbReference type="NCBI Taxonomy" id="7936"/>
    <lineage>
        <taxon>Eukaryota</taxon>
        <taxon>Metazoa</taxon>
        <taxon>Chordata</taxon>
        <taxon>Craniata</taxon>
        <taxon>Vertebrata</taxon>
        <taxon>Euteleostomi</taxon>
        <taxon>Actinopterygii</taxon>
        <taxon>Neopterygii</taxon>
        <taxon>Teleostei</taxon>
        <taxon>Anguilliformes</taxon>
        <taxon>Anguillidae</taxon>
        <taxon>Anguilla</taxon>
    </lineage>
</organism>